<protein>
    <submittedName>
        <fullName evidence="1">Uncharacterized protein</fullName>
    </submittedName>
</protein>
<evidence type="ECO:0000313" key="1">
    <source>
        <dbReference type="EMBL" id="RGV77593.1"/>
    </source>
</evidence>
<sequence length="77" mass="8938">MENNKTVRREDYEHGMKYGEEVYCGQDLRDFIGMTIKDVSSNDIDSNVIMWLEDGKRSVGIYFDNLCFDGENIKTMG</sequence>
<dbReference type="AlphaFoldDB" id="A0A412ZBW4"/>
<organism evidence="1 2">
    <name type="scientific">Enterocloster bolteae</name>
    <dbReference type="NCBI Taxonomy" id="208479"/>
    <lineage>
        <taxon>Bacteria</taxon>
        <taxon>Bacillati</taxon>
        <taxon>Bacillota</taxon>
        <taxon>Clostridia</taxon>
        <taxon>Lachnospirales</taxon>
        <taxon>Lachnospiraceae</taxon>
        <taxon>Enterocloster</taxon>
    </lineage>
</organism>
<comment type="caution">
    <text evidence="1">The sequence shown here is derived from an EMBL/GenBank/DDBJ whole genome shotgun (WGS) entry which is preliminary data.</text>
</comment>
<gene>
    <name evidence="1" type="ORF">DWW02_07995</name>
</gene>
<dbReference type="EMBL" id="QRZM01000002">
    <property type="protein sequence ID" value="RGV77593.1"/>
    <property type="molecule type" value="Genomic_DNA"/>
</dbReference>
<evidence type="ECO:0000313" key="2">
    <source>
        <dbReference type="Proteomes" id="UP000284543"/>
    </source>
</evidence>
<dbReference type="Proteomes" id="UP000284543">
    <property type="component" value="Unassembled WGS sequence"/>
</dbReference>
<reference evidence="1 2" key="1">
    <citation type="submission" date="2018-08" db="EMBL/GenBank/DDBJ databases">
        <title>A genome reference for cultivated species of the human gut microbiota.</title>
        <authorList>
            <person name="Zou Y."/>
            <person name="Xue W."/>
            <person name="Luo G."/>
        </authorList>
    </citation>
    <scope>NUCLEOTIDE SEQUENCE [LARGE SCALE GENOMIC DNA]</scope>
    <source>
        <strain evidence="1 2">AF14-18</strain>
    </source>
</reference>
<dbReference type="RefSeq" id="WP_118018165.1">
    <property type="nucleotide sequence ID" value="NZ_JAQEEO010000003.1"/>
</dbReference>
<proteinExistence type="predicted"/>
<name>A0A412ZBW4_9FIRM</name>
<accession>A0A412ZBW4</accession>